<dbReference type="GO" id="GO:0003677">
    <property type="term" value="F:DNA binding"/>
    <property type="evidence" value="ECO:0007669"/>
    <property type="project" value="UniProtKB-KW"/>
</dbReference>
<dbReference type="PANTHER" id="PTHR30349:SF64">
    <property type="entry name" value="PROPHAGE INTEGRASE INTD-RELATED"/>
    <property type="match status" value="1"/>
</dbReference>
<dbReference type="Proteomes" id="UP000323567">
    <property type="component" value="Unassembled WGS sequence"/>
</dbReference>
<dbReference type="RefSeq" id="WP_022043477.1">
    <property type="nucleotide sequence ID" value="NZ_CAUABS010000066.1"/>
</dbReference>
<dbReference type="EMBL" id="VVXK01000008">
    <property type="protein sequence ID" value="KAA2370356.1"/>
    <property type="molecule type" value="Genomic_DNA"/>
</dbReference>
<dbReference type="InterPro" id="IPR010998">
    <property type="entry name" value="Integrase_recombinase_N"/>
</dbReference>
<dbReference type="InterPro" id="IPR011010">
    <property type="entry name" value="DNA_brk_join_enz"/>
</dbReference>
<evidence type="ECO:0000313" key="6">
    <source>
        <dbReference type="Proteomes" id="UP000323567"/>
    </source>
</evidence>
<name>A0A5B3GAM1_9BACT</name>
<feature type="domain" description="Tyr recombinase" evidence="4">
    <location>
        <begin position="219"/>
        <end position="393"/>
    </location>
</feature>
<dbReference type="Gene3D" id="1.10.443.10">
    <property type="entry name" value="Intergrase catalytic core"/>
    <property type="match status" value="1"/>
</dbReference>
<dbReference type="Gene3D" id="1.10.150.130">
    <property type="match status" value="1"/>
</dbReference>
<evidence type="ECO:0000256" key="1">
    <source>
        <dbReference type="ARBA" id="ARBA00008857"/>
    </source>
</evidence>
<dbReference type="CDD" id="cd01185">
    <property type="entry name" value="INTN1_C_like"/>
    <property type="match status" value="1"/>
</dbReference>
<reference evidence="5 6" key="1">
    <citation type="journal article" date="2019" name="Nat. Med.">
        <title>A library of human gut bacterial isolates paired with longitudinal multiomics data enables mechanistic microbiome research.</title>
        <authorList>
            <person name="Poyet M."/>
            <person name="Groussin M."/>
            <person name="Gibbons S.M."/>
            <person name="Avila-Pacheco J."/>
            <person name="Jiang X."/>
            <person name="Kearney S.M."/>
            <person name="Perrotta A.R."/>
            <person name="Berdy B."/>
            <person name="Zhao S."/>
            <person name="Lieberman T.D."/>
            <person name="Swanson P.K."/>
            <person name="Smith M."/>
            <person name="Roesemann S."/>
            <person name="Alexander J.E."/>
            <person name="Rich S.A."/>
            <person name="Livny J."/>
            <person name="Vlamakis H."/>
            <person name="Clish C."/>
            <person name="Bullock K."/>
            <person name="Deik A."/>
            <person name="Scott J."/>
            <person name="Pierce K.A."/>
            <person name="Xavier R.J."/>
            <person name="Alm E.J."/>
        </authorList>
    </citation>
    <scope>NUCLEOTIDE SEQUENCE [LARGE SCALE GENOMIC DNA]</scope>
    <source>
        <strain evidence="5 6">BIOML-A2</strain>
    </source>
</reference>
<dbReference type="Pfam" id="PF00589">
    <property type="entry name" value="Phage_integrase"/>
    <property type="match status" value="1"/>
</dbReference>
<dbReference type="Pfam" id="PF17293">
    <property type="entry name" value="Arm-DNA-bind_5"/>
    <property type="match status" value="1"/>
</dbReference>
<gene>
    <name evidence="5" type="ORF">F2Y13_06770</name>
</gene>
<keyword evidence="3" id="KW-0233">DNA recombination</keyword>
<evidence type="ECO:0000259" key="4">
    <source>
        <dbReference type="PROSITE" id="PS51898"/>
    </source>
</evidence>
<dbReference type="PROSITE" id="PS51898">
    <property type="entry name" value="TYR_RECOMBINASE"/>
    <property type="match status" value="1"/>
</dbReference>
<keyword evidence="2" id="KW-0238">DNA-binding</keyword>
<sequence>MRSTFKVLFYLKRNKKKTQSAVPLMGRITVNGTISQFSAKLTVPERLWEVRGGRAKGRSLEADRINRHLDDIRSQLDRHYRDIRDRESYVTAEKVKNAWLGFGKRYRTLLSTFRSFTDDLHGRIGVDRSKNTWYRYLATMKHLQAFLTVKYRVSDIALAELEQSFIEQFHVYLRTECNLKLTSICRYLDCLINVVKVSFNDGIMPRNPFASYRYNEPTPERAFLNEEEILTLQHAALRTKKQRMIRDLFLFSCFTGICYADLKTLAWKQLEQDTHGDWWVTGNRCKTDTRYVVKLLPAALSILERYRDGTDYVFSFMPHLNTVDRSLKRIAALCGIEKKLTFHVGRHTYATTICLMNGVSLETLSKMLGHKRITTTQTYAKVTQPMIDREVEMLKIKLADKFMAV</sequence>
<dbReference type="InterPro" id="IPR035386">
    <property type="entry name" value="Arm-DNA-bind_5"/>
</dbReference>
<dbReference type="GO" id="GO:0006310">
    <property type="term" value="P:DNA recombination"/>
    <property type="evidence" value="ECO:0007669"/>
    <property type="project" value="UniProtKB-KW"/>
</dbReference>
<dbReference type="SUPFAM" id="SSF56349">
    <property type="entry name" value="DNA breaking-rejoining enzymes"/>
    <property type="match status" value="1"/>
</dbReference>
<dbReference type="AlphaFoldDB" id="A0A5B3GAM1"/>
<organism evidence="5 6">
    <name type="scientific">Alistipes shahii</name>
    <dbReference type="NCBI Taxonomy" id="328814"/>
    <lineage>
        <taxon>Bacteria</taxon>
        <taxon>Pseudomonadati</taxon>
        <taxon>Bacteroidota</taxon>
        <taxon>Bacteroidia</taxon>
        <taxon>Bacteroidales</taxon>
        <taxon>Rikenellaceae</taxon>
        <taxon>Alistipes</taxon>
    </lineage>
</organism>
<dbReference type="InterPro" id="IPR025269">
    <property type="entry name" value="SAM-like_dom"/>
</dbReference>
<comment type="caution">
    <text evidence="5">The sequence shown here is derived from an EMBL/GenBank/DDBJ whole genome shotgun (WGS) entry which is preliminary data.</text>
</comment>
<proteinExistence type="inferred from homology"/>
<evidence type="ECO:0000256" key="3">
    <source>
        <dbReference type="ARBA" id="ARBA00023172"/>
    </source>
</evidence>
<dbReference type="GO" id="GO:0015074">
    <property type="term" value="P:DNA integration"/>
    <property type="evidence" value="ECO:0007669"/>
    <property type="project" value="InterPro"/>
</dbReference>
<dbReference type="Pfam" id="PF13102">
    <property type="entry name" value="Phage_int_SAM_5"/>
    <property type="match status" value="1"/>
</dbReference>
<dbReference type="InterPro" id="IPR013762">
    <property type="entry name" value="Integrase-like_cat_sf"/>
</dbReference>
<evidence type="ECO:0000313" key="5">
    <source>
        <dbReference type="EMBL" id="KAA2370356.1"/>
    </source>
</evidence>
<dbReference type="InterPro" id="IPR050090">
    <property type="entry name" value="Tyrosine_recombinase_XerCD"/>
</dbReference>
<comment type="similarity">
    <text evidence="1">Belongs to the 'phage' integrase family.</text>
</comment>
<evidence type="ECO:0000256" key="2">
    <source>
        <dbReference type="ARBA" id="ARBA00023125"/>
    </source>
</evidence>
<dbReference type="PANTHER" id="PTHR30349">
    <property type="entry name" value="PHAGE INTEGRASE-RELATED"/>
    <property type="match status" value="1"/>
</dbReference>
<dbReference type="InterPro" id="IPR002104">
    <property type="entry name" value="Integrase_catalytic"/>
</dbReference>
<protein>
    <submittedName>
        <fullName evidence="5">Site-specific integrase</fullName>
    </submittedName>
</protein>
<accession>A0A5B3GAM1</accession>